<keyword evidence="1" id="KW-0812">Transmembrane</keyword>
<dbReference type="AlphaFoldDB" id="A0A4V4R7M4"/>
<dbReference type="EMBL" id="RFLV01000004">
    <property type="protein sequence ID" value="TIH07184.1"/>
    <property type="molecule type" value="Genomic_DNA"/>
</dbReference>
<evidence type="ECO:0000313" key="3">
    <source>
        <dbReference type="Proteomes" id="UP000307541"/>
    </source>
</evidence>
<gene>
    <name evidence="2" type="ORF">D8779_17725</name>
</gene>
<dbReference type="RefSeq" id="WP_136665793.1">
    <property type="nucleotide sequence ID" value="NZ_RFLV01000004.1"/>
</dbReference>
<reference evidence="2 3" key="1">
    <citation type="submission" date="2018-10" db="EMBL/GenBank/DDBJ databases">
        <title>Pseudomonas leptonychotis sp. nov., isolated from Weddell seals in Antarctica.</title>
        <authorList>
            <person name="Novakova D."/>
            <person name="Svec P."/>
            <person name="Kralova S."/>
            <person name="Kristofova L."/>
            <person name="Zeman M."/>
            <person name="Pantucek R."/>
            <person name="Maslanova I."/>
            <person name="Sedlacek I."/>
        </authorList>
    </citation>
    <scope>NUCLEOTIDE SEQUENCE [LARGE SCALE GENOMIC DNA]</scope>
    <source>
        <strain evidence="2 3">CCM 8849</strain>
    </source>
</reference>
<evidence type="ECO:0000313" key="2">
    <source>
        <dbReference type="EMBL" id="TIH07184.1"/>
    </source>
</evidence>
<sequence length="274" mass="30557">MELADTINLAITIGLGVISIILGIFSIWLSMRFNDSSNSALDSVKSLSHELKSLSEISLTHQKDFSSKMLDSLLDQGKYGTPTSNETYKNLESRFIDKLTELENSLSSTIESELKEKLEANNISQTEIKEILSTIRAETDKLKSGTITAAKNFAIPAKLKSQLKSFIDYPANYLLIEAIAKEKITTADSLAEVTEKYGIPDGWEEAIGNLAENGIVSFSKDHESFSIPSAQERLIMRWINSNQKTINKIRDITRDKNEPTVTEEERAIALDLTF</sequence>
<keyword evidence="3" id="KW-1185">Reference proteome</keyword>
<keyword evidence="1" id="KW-0472">Membrane</keyword>
<comment type="caution">
    <text evidence="2">The sequence shown here is derived from an EMBL/GenBank/DDBJ whole genome shotgun (WGS) entry which is preliminary data.</text>
</comment>
<feature type="transmembrane region" description="Helical" evidence="1">
    <location>
        <begin position="6"/>
        <end position="29"/>
    </location>
</feature>
<organism evidence="2 3">
    <name type="scientific">Pseudomonas leptonychotis</name>
    <dbReference type="NCBI Taxonomy" id="2448482"/>
    <lineage>
        <taxon>Bacteria</taxon>
        <taxon>Pseudomonadati</taxon>
        <taxon>Pseudomonadota</taxon>
        <taxon>Gammaproteobacteria</taxon>
        <taxon>Pseudomonadales</taxon>
        <taxon>Pseudomonadaceae</taxon>
        <taxon>Pseudomonas</taxon>
    </lineage>
</organism>
<protein>
    <submittedName>
        <fullName evidence="2">Uncharacterized protein</fullName>
    </submittedName>
</protein>
<name>A0A4V4R7M4_9PSED</name>
<evidence type="ECO:0000256" key="1">
    <source>
        <dbReference type="SAM" id="Phobius"/>
    </source>
</evidence>
<accession>A0A4V4R7M4</accession>
<keyword evidence="1" id="KW-1133">Transmembrane helix</keyword>
<proteinExistence type="predicted"/>
<dbReference type="Proteomes" id="UP000307541">
    <property type="component" value="Unassembled WGS sequence"/>
</dbReference>
<dbReference type="OrthoDB" id="9858154at2"/>